<dbReference type="Proteomes" id="UP000799766">
    <property type="component" value="Unassembled WGS sequence"/>
</dbReference>
<dbReference type="EMBL" id="MU001689">
    <property type="protein sequence ID" value="KAF2454843.1"/>
    <property type="molecule type" value="Genomic_DNA"/>
</dbReference>
<name>A0A6A6NUA0_9PEZI</name>
<evidence type="ECO:0000313" key="2">
    <source>
        <dbReference type="Proteomes" id="UP000799766"/>
    </source>
</evidence>
<organism evidence="1 2">
    <name type="scientific">Lineolata rhizophorae</name>
    <dbReference type="NCBI Taxonomy" id="578093"/>
    <lineage>
        <taxon>Eukaryota</taxon>
        <taxon>Fungi</taxon>
        <taxon>Dikarya</taxon>
        <taxon>Ascomycota</taxon>
        <taxon>Pezizomycotina</taxon>
        <taxon>Dothideomycetes</taxon>
        <taxon>Dothideomycetes incertae sedis</taxon>
        <taxon>Lineolatales</taxon>
        <taxon>Lineolataceae</taxon>
        <taxon>Lineolata</taxon>
    </lineage>
</organism>
<accession>A0A6A6NUA0</accession>
<reference evidence="1" key="1">
    <citation type="journal article" date="2020" name="Stud. Mycol.">
        <title>101 Dothideomycetes genomes: a test case for predicting lifestyles and emergence of pathogens.</title>
        <authorList>
            <person name="Haridas S."/>
            <person name="Albert R."/>
            <person name="Binder M."/>
            <person name="Bloem J."/>
            <person name="Labutti K."/>
            <person name="Salamov A."/>
            <person name="Andreopoulos B."/>
            <person name="Baker S."/>
            <person name="Barry K."/>
            <person name="Bills G."/>
            <person name="Bluhm B."/>
            <person name="Cannon C."/>
            <person name="Castanera R."/>
            <person name="Culley D."/>
            <person name="Daum C."/>
            <person name="Ezra D."/>
            <person name="Gonzalez J."/>
            <person name="Henrissat B."/>
            <person name="Kuo A."/>
            <person name="Liang C."/>
            <person name="Lipzen A."/>
            <person name="Lutzoni F."/>
            <person name="Magnuson J."/>
            <person name="Mondo S."/>
            <person name="Nolan M."/>
            <person name="Ohm R."/>
            <person name="Pangilinan J."/>
            <person name="Park H.-J."/>
            <person name="Ramirez L."/>
            <person name="Alfaro M."/>
            <person name="Sun H."/>
            <person name="Tritt A."/>
            <person name="Yoshinaga Y."/>
            <person name="Zwiers L.-H."/>
            <person name="Turgeon B."/>
            <person name="Goodwin S."/>
            <person name="Spatafora J."/>
            <person name="Crous P."/>
            <person name="Grigoriev I."/>
        </authorList>
    </citation>
    <scope>NUCLEOTIDE SEQUENCE</scope>
    <source>
        <strain evidence="1">ATCC 16933</strain>
    </source>
</reference>
<sequence>MHFAGLSHSFFRALKLLQQNAARRERHSPRLPCACCIPRRLQCCTRVYLCPCTRHSPPTESTFAFGAFQSSCNEALQIYAVVAAQLFQTTTVTFIRQIQRVDKRLGRYSTLLIQRKALSPRRDSLETSVHNSPKKVSASVGCRALVNALNRVVFE</sequence>
<evidence type="ECO:0000313" key="1">
    <source>
        <dbReference type="EMBL" id="KAF2454843.1"/>
    </source>
</evidence>
<proteinExistence type="predicted"/>
<keyword evidence="2" id="KW-1185">Reference proteome</keyword>
<protein>
    <submittedName>
        <fullName evidence="1">Uncharacterized protein</fullName>
    </submittedName>
</protein>
<gene>
    <name evidence="1" type="ORF">BDY21DRAFT_351747</name>
</gene>
<dbReference type="AlphaFoldDB" id="A0A6A6NUA0"/>